<reference evidence="1 2" key="1">
    <citation type="submission" date="2016-02" db="EMBL/GenBank/DDBJ databases">
        <title>Comparison of Clostridium stercorarium subspecies using comparative genomics and transcriptomics.</title>
        <authorList>
            <person name="Schellenberg J."/>
            <person name="Thallinger G."/>
            <person name="Levin D.B."/>
            <person name="Zhang X."/>
            <person name="Alvare G."/>
            <person name="Fristensky B."/>
            <person name="Sparling R."/>
        </authorList>
    </citation>
    <scope>NUCLEOTIDE SEQUENCE [LARGE SCALE GENOMIC DNA]</scope>
    <source>
        <strain evidence="1 2">DSM 2910</strain>
    </source>
</reference>
<name>A0A1B1YB59_THEST</name>
<dbReference type="AlphaFoldDB" id="A0A1B1YB59"/>
<dbReference type="EMBL" id="CP014672">
    <property type="protein sequence ID" value="ANW97978.1"/>
    <property type="molecule type" value="Genomic_DNA"/>
</dbReference>
<gene>
    <name evidence="1" type="ORF">CSTERTH_02435</name>
</gene>
<protein>
    <submittedName>
        <fullName evidence="1">Sporulation protein 3AB</fullName>
    </submittedName>
</protein>
<proteinExistence type="predicted"/>
<organism evidence="1 2">
    <name type="scientific">Thermoclostridium stercorarium subsp. thermolacticum DSM 2910</name>
    <dbReference type="NCBI Taxonomy" id="1121336"/>
    <lineage>
        <taxon>Bacteria</taxon>
        <taxon>Bacillati</taxon>
        <taxon>Bacillota</taxon>
        <taxon>Clostridia</taxon>
        <taxon>Eubacteriales</taxon>
        <taxon>Oscillospiraceae</taxon>
        <taxon>Thermoclostridium</taxon>
    </lineage>
</organism>
<dbReference type="InterPro" id="IPR014198">
    <property type="entry name" value="Spore_III_AB"/>
</dbReference>
<evidence type="ECO:0000313" key="2">
    <source>
        <dbReference type="Proteomes" id="UP000092971"/>
    </source>
</evidence>
<sequence>MELENEIHYMGRPLGEALSQYARNRTSSLSEFTGRVYEISVNEGNGIDAAWRKGIEEFRKRWPMDQEEWNLLSQMGEVLGKTDRAGQSSFIKMMREKFAVQEKKAEEDRIRKEKLYRDLGILGGLAIVLVLI</sequence>
<dbReference type="Pfam" id="PF09548">
    <property type="entry name" value="Spore_III_AB"/>
    <property type="match status" value="1"/>
</dbReference>
<accession>A0A1B1YB59</accession>
<dbReference type="Proteomes" id="UP000092971">
    <property type="component" value="Chromosome"/>
</dbReference>
<evidence type="ECO:0000313" key="1">
    <source>
        <dbReference type="EMBL" id="ANW97978.1"/>
    </source>
</evidence>